<keyword evidence="2" id="KW-1185">Reference proteome</keyword>
<reference evidence="1" key="1">
    <citation type="journal article" date="2020" name="Stud. Mycol.">
        <title>101 Dothideomycetes genomes: a test case for predicting lifestyles and emergence of pathogens.</title>
        <authorList>
            <person name="Haridas S."/>
            <person name="Albert R."/>
            <person name="Binder M."/>
            <person name="Bloem J."/>
            <person name="Labutti K."/>
            <person name="Salamov A."/>
            <person name="Andreopoulos B."/>
            <person name="Baker S."/>
            <person name="Barry K."/>
            <person name="Bills G."/>
            <person name="Bluhm B."/>
            <person name="Cannon C."/>
            <person name="Castanera R."/>
            <person name="Culley D."/>
            <person name="Daum C."/>
            <person name="Ezra D."/>
            <person name="Gonzalez J."/>
            <person name="Henrissat B."/>
            <person name="Kuo A."/>
            <person name="Liang C."/>
            <person name="Lipzen A."/>
            <person name="Lutzoni F."/>
            <person name="Magnuson J."/>
            <person name="Mondo S."/>
            <person name="Nolan M."/>
            <person name="Ohm R."/>
            <person name="Pangilinan J."/>
            <person name="Park H.-J."/>
            <person name="Ramirez L."/>
            <person name="Alfaro M."/>
            <person name="Sun H."/>
            <person name="Tritt A."/>
            <person name="Yoshinaga Y."/>
            <person name="Zwiers L.-H."/>
            <person name="Turgeon B."/>
            <person name="Goodwin S."/>
            <person name="Spatafora J."/>
            <person name="Crous P."/>
            <person name="Grigoriev I."/>
        </authorList>
    </citation>
    <scope>NUCLEOTIDE SEQUENCE</scope>
    <source>
        <strain evidence="1">CBS 279.74</strain>
    </source>
</reference>
<evidence type="ECO:0000313" key="1">
    <source>
        <dbReference type="EMBL" id="KAF2709903.1"/>
    </source>
</evidence>
<accession>A0A6G1KB91</accession>
<proteinExistence type="predicted"/>
<dbReference type="Proteomes" id="UP000799428">
    <property type="component" value="Unassembled WGS sequence"/>
</dbReference>
<organism evidence="1 2">
    <name type="scientific">Pleomassaria siparia CBS 279.74</name>
    <dbReference type="NCBI Taxonomy" id="1314801"/>
    <lineage>
        <taxon>Eukaryota</taxon>
        <taxon>Fungi</taxon>
        <taxon>Dikarya</taxon>
        <taxon>Ascomycota</taxon>
        <taxon>Pezizomycotina</taxon>
        <taxon>Dothideomycetes</taxon>
        <taxon>Pleosporomycetidae</taxon>
        <taxon>Pleosporales</taxon>
        <taxon>Pleomassariaceae</taxon>
        <taxon>Pleomassaria</taxon>
    </lineage>
</organism>
<protein>
    <submittedName>
        <fullName evidence="1">Uncharacterized protein</fullName>
    </submittedName>
</protein>
<sequence>MRENGRRLSSSRARNNWCYPRATTTLCETSDSPSTYIITYVYMYVPMCPNIHIRSPNPSFSKLTLSGHDGPKGSHEPTTHAERARNAAVWRGGGWCLLEMETKASHGLRAGKCPASWITSIEMGGGGVVVYTWRWVLHWDGRYYQGNNTWLREDISRLKWNKFQVCGDLVTGAVSA</sequence>
<name>A0A6G1KB91_9PLEO</name>
<dbReference type="AlphaFoldDB" id="A0A6G1KB91"/>
<gene>
    <name evidence="1" type="ORF">K504DRAFT_246655</name>
</gene>
<evidence type="ECO:0000313" key="2">
    <source>
        <dbReference type="Proteomes" id="UP000799428"/>
    </source>
</evidence>
<dbReference type="EMBL" id="MU005769">
    <property type="protein sequence ID" value="KAF2709903.1"/>
    <property type="molecule type" value="Genomic_DNA"/>
</dbReference>